<comment type="subcellular location">
    <subcellularLocation>
        <location evidence="1">Nucleus</location>
    </subcellularLocation>
</comment>
<dbReference type="SUPFAM" id="SSF46785">
    <property type="entry name" value="Winged helix' DNA-binding domain"/>
    <property type="match status" value="1"/>
</dbReference>
<gene>
    <name evidence="13" type="ORF">L211DRAFT_792625</name>
</gene>
<sequence length="855" mass="94791">MQPSRESPLENVLNQPLKRPKIPNSGRVSSAHPYRHATKGPLYPTLPSPSTYPAILDKATTKHLQQQYRSSTQSPTPDASRNDILQLSHVKWGLDSNFVEGLKNCGIEVMYEWQAECLSMPGLLEGEKNLVYTAPTSAGKSLVAEILMIKRVMETRMKAIVVLPYVAIVTEKVKFLKKVVEGIEPCINVTGYHGGAKSSLGWKDADISVCTIEKANSIVNAALEDGSIGGLGVVVFDELHMLEDDHRGYILEVLATKLLCLQQSLQMIGMSATLSNISELGSWLQACQYHSTYRPIPLQEYLVYENEVYNEHNQLIAHIPPSEVKDLKDPVMNAIISLAYGCVVEGYSALVFCPTRDMTERITKLLGQFMPPADEDVVEQRREVIRDLAASITGLDRILGKSILLGVAFHHAGLTTEERDMVAEAYDKGLVKVICCTPTMAAGVNLPARRVIIHPRTGRTLLTPAMLRQMRGRAGRKGKDTVGESYLCCPKVDKDAVKELLKAPMPRVKSSLTVGIQRALLEVISTRLATSLHSLDDYIQCTLLYHTSEDKAAIAALVQSSLTSLTSSELIREDDTGGFEPTPIGIATVVSGFGPEEGVFLHRELSRALMAFNLETDMHIIYNFTPIYGLTEVNWKILMNEIEVLDESGLRTVTFVGVNPALVNRMARGGTLKEDSPENVEKLRVHRRFFVSLMLRDLINEIPIHHVANKYETPRGFVQQLASTCKGFASTTGTFCKKMGWGGLAVLLEHYTYRLDMGVKDDLMELVKLPFVKSYTARMIYNAGLRSIAAVAAAEANNLILILEAAQPQRLRLKIEEEGMLRKRLQDRAERIIKAARRLHGVDPSTKLLSLKHPS</sequence>
<evidence type="ECO:0000259" key="12">
    <source>
        <dbReference type="PROSITE" id="PS51194"/>
    </source>
</evidence>
<feature type="region of interest" description="Disordered" evidence="10">
    <location>
        <begin position="1"/>
        <end position="47"/>
    </location>
</feature>
<dbReference type="GO" id="GO:0006281">
    <property type="term" value="P:DNA repair"/>
    <property type="evidence" value="ECO:0007669"/>
    <property type="project" value="UniProtKB-KW"/>
</dbReference>
<dbReference type="SMART" id="SM00490">
    <property type="entry name" value="HELICc"/>
    <property type="match status" value="1"/>
</dbReference>
<evidence type="ECO:0000256" key="1">
    <source>
        <dbReference type="ARBA" id="ARBA00004123"/>
    </source>
</evidence>
<dbReference type="InterPro" id="IPR036390">
    <property type="entry name" value="WH_DNA-bd_sf"/>
</dbReference>
<dbReference type="InParanoid" id="A0A3N4LBK3"/>
<dbReference type="FunFam" id="3.40.50.300:FF:000813">
    <property type="entry name" value="helicase POLQ-like isoform X1"/>
    <property type="match status" value="1"/>
</dbReference>
<dbReference type="InterPro" id="IPR011545">
    <property type="entry name" value="DEAD/DEAH_box_helicase_dom"/>
</dbReference>
<dbReference type="InterPro" id="IPR050474">
    <property type="entry name" value="Hel308_SKI2-like"/>
</dbReference>
<dbReference type="InterPro" id="IPR014001">
    <property type="entry name" value="Helicase_ATP-bd"/>
</dbReference>
<dbReference type="Pfam" id="PF21099">
    <property type="entry name" value="POLQ_helical"/>
    <property type="match status" value="1"/>
</dbReference>
<dbReference type="InterPro" id="IPR046931">
    <property type="entry name" value="HTH_61"/>
</dbReference>
<organism evidence="13 14">
    <name type="scientific">Terfezia boudieri ATCC MYA-4762</name>
    <dbReference type="NCBI Taxonomy" id="1051890"/>
    <lineage>
        <taxon>Eukaryota</taxon>
        <taxon>Fungi</taxon>
        <taxon>Dikarya</taxon>
        <taxon>Ascomycota</taxon>
        <taxon>Pezizomycotina</taxon>
        <taxon>Pezizomycetes</taxon>
        <taxon>Pezizales</taxon>
        <taxon>Pezizaceae</taxon>
        <taxon>Terfezia</taxon>
    </lineage>
</organism>
<dbReference type="InterPro" id="IPR027417">
    <property type="entry name" value="P-loop_NTPase"/>
</dbReference>
<evidence type="ECO:0000256" key="2">
    <source>
        <dbReference type="ARBA" id="ARBA00022741"/>
    </source>
</evidence>
<reference evidence="13 14" key="1">
    <citation type="journal article" date="2018" name="Nat. Ecol. Evol.">
        <title>Pezizomycetes genomes reveal the molecular basis of ectomycorrhizal truffle lifestyle.</title>
        <authorList>
            <person name="Murat C."/>
            <person name="Payen T."/>
            <person name="Noel B."/>
            <person name="Kuo A."/>
            <person name="Morin E."/>
            <person name="Chen J."/>
            <person name="Kohler A."/>
            <person name="Krizsan K."/>
            <person name="Balestrini R."/>
            <person name="Da Silva C."/>
            <person name="Montanini B."/>
            <person name="Hainaut M."/>
            <person name="Levati E."/>
            <person name="Barry K.W."/>
            <person name="Belfiori B."/>
            <person name="Cichocki N."/>
            <person name="Clum A."/>
            <person name="Dockter R.B."/>
            <person name="Fauchery L."/>
            <person name="Guy J."/>
            <person name="Iotti M."/>
            <person name="Le Tacon F."/>
            <person name="Lindquist E.A."/>
            <person name="Lipzen A."/>
            <person name="Malagnac F."/>
            <person name="Mello A."/>
            <person name="Molinier V."/>
            <person name="Miyauchi S."/>
            <person name="Poulain J."/>
            <person name="Riccioni C."/>
            <person name="Rubini A."/>
            <person name="Sitrit Y."/>
            <person name="Splivallo R."/>
            <person name="Traeger S."/>
            <person name="Wang M."/>
            <person name="Zifcakova L."/>
            <person name="Wipf D."/>
            <person name="Zambonelli A."/>
            <person name="Paolocci F."/>
            <person name="Nowrousian M."/>
            <person name="Ottonello S."/>
            <person name="Baldrian P."/>
            <person name="Spatafora J.W."/>
            <person name="Henrissat B."/>
            <person name="Nagy L.G."/>
            <person name="Aury J.M."/>
            <person name="Wincker P."/>
            <person name="Grigoriev I.V."/>
            <person name="Bonfante P."/>
            <person name="Martin F.M."/>
        </authorList>
    </citation>
    <scope>NUCLEOTIDE SEQUENCE [LARGE SCALE GENOMIC DNA]</scope>
    <source>
        <strain evidence="13 14">ATCC MYA-4762</strain>
    </source>
</reference>
<dbReference type="STRING" id="1051890.A0A3N4LBK3"/>
<accession>A0A3N4LBK3</accession>
<dbReference type="SUPFAM" id="SSF158702">
    <property type="entry name" value="Sec63 N-terminal domain-like"/>
    <property type="match status" value="1"/>
</dbReference>
<keyword evidence="7" id="KW-0234">DNA repair</keyword>
<protein>
    <submittedName>
        <fullName evidence="13">P-loop containing nucleoside triphosphate hydrolase protein</fullName>
    </submittedName>
</protein>
<keyword evidence="3" id="KW-0227">DNA damage</keyword>
<evidence type="ECO:0000313" key="14">
    <source>
        <dbReference type="Proteomes" id="UP000267821"/>
    </source>
</evidence>
<dbReference type="SMART" id="SM00487">
    <property type="entry name" value="DEXDc"/>
    <property type="match status" value="1"/>
</dbReference>
<keyword evidence="6" id="KW-0067">ATP-binding</keyword>
<feature type="domain" description="Helicase C-terminal" evidence="12">
    <location>
        <begin position="334"/>
        <end position="524"/>
    </location>
</feature>
<dbReference type="GO" id="GO:0016787">
    <property type="term" value="F:hydrolase activity"/>
    <property type="evidence" value="ECO:0007669"/>
    <property type="project" value="UniProtKB-KW"/>
</dbReference>
<feature type="region of interest" description="Disordered" evidence="10">
    <location>
        <begin position="63"/>
        <end position="82"/>
    </location>
</feature>
<dbReference type="Pfam" id="PF20470">
    <property type="entry name" value="HTH_61"/>
    <property type="match status" value="1"/>
</dbReference>
<evidence type="ECO:0000256" key="8">
    <source>
        <dbReference type="ARBA" id="ARBA00023242"/>
    </source>
</evidence>
<dbReference type="Proteomes" id="UP000267821">
    <property type="component" value="Unassembled WGS sequence"/>
</dbReference>
<name>A0A3N4LBK3_9PEZI</name>
<comment type="catalytic activity">
    <reaction evidence="9">
        <text>ATP + H2O = ADP + phosphate + H(+)</text>
        <dbReference type="Rhea" id="RHEA:13065"/>
        <dbReference type="ChEBI" id="CHEBI:15377"/>
        <dbReference type="ChEBI" id="CHEBI:15378"/>
        <dbReference type="ChEBI" id="CHEBI:30616"/>
        <dbReference type="ChEBI" id="CHEBI:43474"/>
        <dbReference type="ChEBI" id="CHEBI:456216"/>
        <dbReference type="EC" id="5.6.2.4"/>
    </reaction>
</comment>
<dbReference type="CDD" id="cd18795">
    <property type="entry name" value="SF2_C_Ski2"/>
    <property type="match status" value="1"/>
</dbReference>
<evidence type="ECO:0000259" key="11">
    <source>
        <dbReference type="PROSITE" id="PS51192"/>
    </source>
</evidence>
<keyword evidence="4 13" id="KW-0378">Hydrolase</keyword>
<dbReference type="InterPro" id="IPR057220">
    <property type="entry name" value="DUF7898"/>
</dbReference>
<keyword evidence="2" id="KW-0547">Nucleotide-binding</keyword>
<dbReference type="GO" id="GO:0003676">
    <property type="term" value="F:nucleic acid binding"/>
    <property type="evidence" value="ECO:0007669"/>
    <property type="project" value="InterPro"/>
</dbReference>
<dbReference type="Gene3D" id="3.40.50.300">
    <property type="entry name" value="P-loop containing nucleotide triphosphate hydrolases"/>
    <property type="match status" value="2"/>
</dbReference>
<dbReference type="Pfam" id="PF00271">
    <property type="entry name" value="Helicase_C"/>
    <property type="match status" value="1"/>
</dbReference>
<keyword evidence="14" id="KW-1185">Reference proteome</keyword>
<dbReference type="GO" id="GO:0005524">
    <property type="term" value="F:ATP binding"/>
    <property type="evidence" value="ECO:0007669"/>
    <property type="project" value="UniProtKB-KW"/>
</dbReference>
<evidence type="ECO:0000256" key="7">
    <source>
        <dbReference type="ARBA" id="ARBA00023204"/>
    </source>
</evidence>
<evidence type="ECO:0000256" key="6">
    <source>
        <dbReference type="ARBA" id="ARBA00022840"/>
    </source>
</evidence>
<evidence type="ECO:0000256" key="10">
    <source>
        <dbReference type="SAM" id="MobiDB-lite"/>
    </source>
</evidence>
<dbReference type="EMBL" id="ML121575">
    <property type="protein sequence ID" value="RPB20263.1"/>
    <property type="molecule type" value="Genomic_DNA"/>
</dbReference>
<dbReference type="Pfam" id="PF00270">
    <property type="entry name" value="DEAD"/>
    <property type="match status" value="1"/>
</dbReference>
<evidence type="ECO:0000256" key="5">
    <source>
        <dbReference type="ARBA" id="ARBA00022806"/>
    </source>
</evidence>
<evidence type="ECO:0000256" key="4">
    <source>
        <dbReference type="ARBA" id="ARBA00022801"/>
    </source>
</evidence>
<evidence type="ECO:0000256" key="3">
    <source>
        <dbReference type="ARBA" id="ARBA00022763"/>
    </source>
</evidence>
<dbReference type="PANTHER" id="PTHR47961">
    <property type="entry name" value="DNA POLYMERASE THETA, PUTATIVE (AFU_ORTHOLOGUE AFUA_1G05260)-RELATED"/>
    <property type="match status" value="1"/>
</dbReference>
<dbReference type="GO" id="GO:0043138">
    <property type="term" value="F:3'-5' DNA helicase activity"/>
    <property type="evidence" value="ECO:0007669"/>
    <property type="project" value="UniProtKB-EC"/>
</dbReference>
<keyword evidence="8" id="KW-0539">Nucleus</keyword>
<keyword evidence="5" id="KW-0347">Helicase</keyword>
<evidence type="ECO:0000256" key="9">
    <source>
        <dbReference type="ARBA" id="ARBA00048988"/>
    </source>
</evidence>
<dbReference type="PROSITE" id="PS51192">
    <property type="entry name" value="HELICASE_ATP_BIND_1"/>
    <property type="match status" value="1"/>
</dbReference>
<dbReference type="GO" id="GO:0005634">
    <property type="term" value="C:nucleus"/>
    <property type="evidence" value="ECO:0007669"/>
    <property type="project" value="UniProtKB-SubCell"/>
</dbReference>
<proteinExistence type="predicted"/>
<dbReference type="Pfam" id="PF25453">
    <property type="entry name" value="DUF7898"/>
    <property type="match status" value="1"/>
</dbReference>
<dbReference type="Gene3D" id="1.10.3380.20">
    <property type="match status" value="1"/>
</dbReference>
<feature type="domain" description="Helicase ATP-binding" evidence="11">
    <location>
        <begin position="121"/>
        <end position="292"/>
    </location>
</feature>
<dbReference type="InterPro" id="IPR001650">
    <property type="entry name" value="Helicase_C-like"/>
</dbReference>
<dbReference type="PANTHER" id="PTHR47961:SF6">
    <property type="entry name" value="DNA-DIRECTED DNA POLYMERASE"/>
    <property type="match status" value="1"/>
</dbReference>
<dbReference type="CDD" id="cd18026">
    <property type="entry name" value="DEXHc_POLQ-like"/>
    <property type="match status" value="1"/>
</dbReference>
<dbReference type="SUPFAM" id="SSF52540">
    <property type="entry name" value="P-loop containing nucleoside triphosphate hydrolases"/>
    <property type="match status" value="1"/>
</dbReference>
<dbReference type="OrthoDB" id="2320933at2759"/>
<dbReference type="InterPro" id="IPR048960">
    <property type="entry name" value="POLQ-like_helical"/>
</dbReference>
<evidence type="ECO:0000313" key="13">
    <source>
        <dbReference type="EMBL" id="RPB20263.1"/>
    </source>
</evidence>
<dbReference type="PROSITE" id="PS51194">
    <property type="entry name" value="HELICASE_CTER"/>
    <property type="match status" value="1"/>
</dbReference>
<dbReference type="AlphaFoldDB" id="A0A3N4LBK3"/>